<evidence type="ECO:0000313" key="2">
    <source>
        <dbReference type="EnsemblFungi" id="EJT77077"/>
    </source>
</evidence>
<reference evidence="3" key="1">
    <citation type="submission" date="2010-07" db="EMBL/GenBank/DDBJ databases">
        <title>The genome sequence of Gaeumannomyces graminis var. tritici strain R3-111a-1.</title>
        <authorList>
            <consortium name="The Broad Institute Genome Sequencing Platform"/>
            <person name="Ma L.-J."/>
            <person name="Dead R."/>
            <person name="Young S."/>
            <person name="Zeng Q."/>
            <person name="Koehrsen M."/>
            <person name="Alvarado L."/>
            <person name="Berlin A."/>
            <person name="Chapman S.B."/>
            <person name="Chen Z."/>
            <person name="Freedman E."/>
            <person name="Gellesch M."/>
            <person name="Goldberg J."/>
            <person name="Griggs A."/>
            <person name="Gujja S."/>
            <person name="Heilman E.R."/>
            <person name="Heiman D."/>
            <person name="Hepburn T."/>
            <person name="Howarth C."/>
            <person name="Jen D."/>
            <person name="Larson L."/>
            <person name="Mehta T."/>
            <person name="Neiman D."/>
            <person name="Pearson M."/>
            <person name="Roberts A."/>
            <person name="Saif S."/>
            <person name="Shea T."/>
            <person name="Shenoy N."/>
            <person name="Sisk P."/>
            <person name="Stolte C."/>
            <person name="Sykes S."/>
            <person name="Walk T."/>
            <person name="White J."/>
            <person name="Yandava C."/>
            <person name="Haas B."/>
            <person name="Nusbaum C."/>
            <person name="Birren B."/>
        </authorList>
    </citation>
    <scope>NUCLEOTIDE SEQUENCE [LARGE SCALE GENOMIC DNA]</scope>
    <source>
        <strain evidence="3">R3-111a-1</strain>
    </source>
</reference>
<gene>
    <name evidence="2" type="primary">20347449</name>
    <name evidence="1" type="ORF">GGTG_06991</name>
</gene>
<dbReference type="RefSeq" id="XP_009223077.1">
    <property type="nucleotide sequence ID" value="XM_009224813.1"/>
</dbReference>
<dbReference type="EMBL" id="GL385397">
    <property type="protein sequence ID" value="EJT77077.1"/>
    <property type="molecule type" value="Genomic_DNA"/>
</dbReference>
<dbReference type="Proteomes" id="UP000006039">
    <property type="component" value="Unassembled WGS sequence"/>
</dbReference>
<protein>
    <submittedName>
        <fullName evidence="1 2">Uncharacterized protein</fullName>
    </submittedName>
</protein>
<name>J3P0E4_GAET3</name>
<dbReference type="GeneID" id="20347449"/>
<dbReference type="OrthoDB" id="5030973at2759"/>
<proteinExistence type="predicted"/>
<organism evidence="1">
    <name type="scientific">Gaeumannomyces tritici (strain R3-111a-1)</name>
    <name type="common">Wheat and barley take-all root rot fungus</name>
    <name type="synonym">Gaeumannomyces graminis var. tritici</name>
    <dbReference type="NCBI Taxonomy" id="644352"/>
    <lineage>
        <taxon>Eukaryota</taxon>
        <taxon>Fungi</taxon>
        <taxon>Dikarya</taxon>
        <taxon>Ascomycota</taxon>
        <taxon>Pezizomycotina</taxon>
        <taxon>Sordariomycetes</taxon>
        <taxon>Sordariomycetidae</taxon>
        <taxon>Magnaporthales</taxon>
        <taxon>Magnaporthaceae</taxon>
        <taxon>Gaeumannomyces</taxon>
    </lineage>
</organism>
<dbReference type="VEuPathDB" id="FungiDB:GGTG_06991"/>
<dbReference type="eggNOG" id="ENOG502RPR0">
    <property type="taxonomic scope" value="Eukaryota"/>
</dbReference>
<keyword evidence="3" id="KW-1185">Reference proteome</keyword>
<evidence type="ECO:0000313" key="1">
    <source>
        <dbReference type="EMBL" id="EJT77077.1"/>
    </source>
</evidence>
<sequence length="304" mass="33538">MDSDDPYAPLVLDLDGEGSGGFYRVRNRPDELNRGAAINRGEKFQVVADIVEVTHGSLSMEPNGTAGVPGVLIVADFQFVPKQGRRYKGATIKFTFTSDDPLVEVSVERIGPSGRWSKYPTTRNDASSWKLSPSVGAAGVDVSLGDVSNAKEQTKTFHTFVTGTIRMETRDEGGKDTAQWVLEENEAQKTGIARFFRVAILAKLDVSPERKTPEPPQFQATVEAITTVPFMSRGWAEEKIEVVRKKVPVDDPIKFKCGVNRESGLFKFDKKSLRGEDLTKIMAMNLYHSFEDLNKATRESGSGL</sequence>
<evidence type="ECO:0000313" key="3">
    <source>
        <dbReference type="Proteomes" id="UP000006039"/>
    </source>
</evidence>
<reference evidence="1" key="2">
    <citation type="submission" date="2010-07" db="EMBL/GenBank/DDBJ databases">
        <authorList>
            <consortium name="The Broad Institute Genome Sequencing Platform"/>
            <consortium name="Broad Institute Genome Sequencing Center for Infectious Disease"/>
            <person name="Ma L.-J."/>
            <person name="Dead R."/>
            <person name="Young S."/>
            <person name="Zeng Q."/>
            <person name="Koehrsen M."/>
            <person name="Alvarado L."/>
            <person name="Berlin A."/>
            <person name="Chapman S.B."/>
            <person name="Chen Z."/>
            <person name="Freedman E."/>
            <person name="Gellesch M."/>
            <person name="Goldberg J."/>
            <person name="Griggs A."/>
            <person name="Gujja S."/>
            <person name="Heilman E.R."/>
            <person name="Heiman D."/>
            <person name="Hepburn T."/>
            <person name="Howarth C."/>
            <person name="Jen D."/>
            <person name="Larson L."/>
            <person name="Mehta T."/>
            <person name="Neiman D."/>
            <person name="Pearson M."/>
            <person name="Roberts A."/>
            <person name="Saif S."/>
            <person name="Shea T."/>
            <person name="Shenoy N."/>
            <person name="Sisk P."/>
            <person name="Stolte C."/>
            <person name="Sykes S."/>
            <person name="Walk T."/>
            <person name="White J."/>
            <person name="Yandava C."/>
            <person name="Haas B."/>
            <person name="Nusbaum C."/>
            <person name="Birren B."/>
        </authorList>
    </citation>
    <scope>NUCLEOTIDE SEQUENCE</scope>
    <source>
        <strain evidence="1">R3-111a-1</strain>
    </source>
</reference>
<dbReference type="HOGENOM" id="CLU_915399_0_0_1"/>
<reference evidence="2" key="5">
    <citation type="submission" date="2018-04" db="UniProtKB">
        <authorList>
            <consortium name="EnsemblFungi"/>
        </authorList>
    </citation>
    <scope>IDENTIFICATION</scope>
    <source>
        <strain evidence="2">R3-111a-1</strain>
    </source>
</reference>
<reference evidence="1" key="3">
    <citation type="submission" date="2010-09" db="EMBL/GenBank/DDBJ databases">
        <title>Annotation of Gaeumannomyces graminis var. tritici R3-111a-1.</title>
        <authorList>
            <consortium name="The Broad Institute Genome Sequencing Platform"/>
            <person name="Ma L.-J."/>
            <person name="Dead R."/>
            <person name="Young S.K."/>
            <person name="Zeng Q."/>
            <person name="Gargeya S."/>
            <person name="Fitzgerald M."/>
            <person name="Haas B."/>
            <person name="Abouelleil A."/>
            <person name="Alvarado L."/>
            <person name="Arachchi H.M."/>
            <person name="Berlin A."/>
            <person name="Brown A."/>
            <person name="Chapman S.B."/>
            <person name="Chen Z."/>
            <person name="Dunbar C."/>
            <person name="Freedman E."/>
            <person name="Gearin G."/>
            <person name="Gellesch M."/>
            <person name="Goldberg J."/>
            <person name="Griggs A."/>
            <person name="Gujja S."/>
            <person name="Heiman D."/>
            <person name="Howarth C."/>
            <person name="Larson L."/>
            <person name="Lui A."/>
            <person name="MacDonald P.J.P."/>
            <person name="Mehta T."/>
            <person name="Montmayeur A."/>
            <person name="Murphy C."/>
            <person name="Neiman D."/>
            <person name="Pearson M."/>
            <person name="Priest M."/>
            <person name="Roberts A."/>
            <person name="Saif S."/>
            <person name="Shea T."/>
            <person name="Shenoy N."/>
            <person name="Sisk P."/>
            <person name="Stolte C."/>
            <person name="Sykes S."/>
            <person name="Yandava C."/>
            <person name="Wortman J."/>
            <person name="Nusbaum C."/>
            <person name="Birren B."/>
        </authorList>
    </citation>
    <scope>NUCLEOTIDE SEQUENCE</scope>
    <source>
        <strain evidence="1">R3-111a-1</strain>
    </source>
</reference>
<dbReference type="AlphaFoldDB" id="J3P0E4"/>
<reference evidence="2" key="4">
    <citation type="journal article" date="2015" name="G3 (Bethesda)">
        <title>Genome sequences of three phytopathogenic species of the Magnaporthaceae family of fungi.</title>
        <authorList>
            <person name="Okagaki L.H."/>
            <person name="Nunes C.C."/>
            <person name="Sailsbery J."/>
            <person name="Clay B."/>
            <person name="Brown D."/>
            <person name="John T."/>
            <person name="Oh Y."/>
            <person name="Young N."/>
            <person name="Fitzgerald M."/>
            <person name="Haas B.J."/>
            <person name="Zeng Q."/>
            <person name="Young S."/>
            <person name="Adiconis X."/>
            <person name="Fan L."/>
            <person name="Levin J.Z."/>
            <person name="Mitchell T.K."/>
            <person name="Okubara P.A."/>
            <person name="Farman M.L."/>
            <person name="Kohn L.M."/>
            <person name="Birren B."/>
            <person name="Ma L.-J."/>
            <person name="Dean R.A."/>
        </authorList>
    </citation>
    <scope>NUCLEOTIDE SEQUENCE</scope>
    <source>
        <strain evidence="2">R3-111a-1</strain>
    </source>
</reference>
<dbReference type="EnsemblFungi" id="EJT77077">
    <property type="protein sequence ID" value="EJT77077"/>
    <property type="gene ID" value="GGTG_06991"/>
</dbReference>
<accession>J3P0E4</accession>